<protein>
    <submittedName>
        <fullName evidence="1">Uncharacterized protein</fullName>
    </submittedName>
</protein>
<comment type="caution">
    <text evidence="1">The sequence shown here is derived from an EMBL/GenBank/DDBJ whole genome shotgun (WGS) entry which is preliminary data.</text>
</comment>
<reference evidence="1" key="1">
    <citation type="submission" date="2021-10" db="EMBL/GenBank/DDBJ databases">
        <authorList>
            <person name="Criscuolo A."/>
        </authorList>
    </citation>
    <scope>NUCLEOTIDE SEQUENCE</scope>
    <source>
        <strain evidence="1">CIP111885</strain>
    </source>
</reference>
<proteinExistence type="predicted"/>
<gene>
    <name evidence="1" type="ORF">NEOCIP111885_02168</name>
</gene>
<organism evidence="1 2">
    <name type="scientific">Pseudoneobacillus rhizosphaerae</name>
    <dbReference type="NCBI Taxonomy" id="2880968"/>
    <lineage>
        <taxon>Bacteria</taxon>
        <taxon>Bacillati</taxon>
        <taxon>Bacillota</taxon>
        <taxon>Bacilli</taxon>
        <taxon>Bacillales</taxon>
        <taxon>Bacillaceae</taxon>
        <taxon>Pseudoneobacillus</taxon>
    </lineage>
</organism>
<dbReference type="EMBL" id="CAKJTG010000010">
    <property type="protein sequence ID" value="CAG9608474.1"/>
    <property type="molecule type" value="Genomic_DNA"/>
</dbReference>
<accession>A0A9C7G9S2</accession>
<sequence>MEHEIEMKVLPTFIENECKIVFCFRFIKGKIHIGDVIIDTYVEKFKKKKPLTIAYCSKMQILEEYKTITMKKLYDFLKIIGIQSISSIK</sequence>
<evidence type="ECO:0000313" key="1">
    <source>
        <dbReference type="EMBL" id="CAG9608474.1"/>
    </source>
</evidence>
<dbReference type="Proteomes" id="UP000789845">
    <property type="component" value="Unassembled WGS sequence"/>
</dbReference>
<name>A0A9C7G9S2_9BACI</name>
<dbReference type="AlphaFoldDB" id="A0A9C7G9S2"/>
<evidence type="ECO:0000313" key="2">
    <source>
        <dbReference type="Proteomes" id="UP000789845"/>
    </source>
</evidence>
<keyword evidence="2" id="KW-1185">Reference proteome</keyword>
<dbReference type="RefSeq" id="WP_230496710.1">
    <property type="nucleotide sequence ID" value="NZ_CAKJTG010000010.1"/>
</dbReference>